<accession>A0A6N2N8L3</accession>
<name>A0A6N2N8L3_SALVM</name>
<dbReference type="AlphaFoldDB" id="A0A6N2N8L3"/>
<gene>
    <name evidence="1" type="ORF">SVIM_LOCUS481893</name>
</gene>
<organism evidence="1">
    <name type="scientific">Salix viminalis</name>
    <name type="common">Common osier</name>
    <name type="synonym">Basket willow</name>
    <dbReference type="NCBI Taxonomy" id="40686"/>
    <lineage>
        <taxon>Eukaryota</taxon>
        <taxon>Viridiplantae</taxon>
        <taxon>Streptophyta</taxon>
        <taxon>Embryophyta</taxon>
        <taxon>Tracheophyta</taxon>
        <taxon>Spermatophyta</taxon>
        <taxon>Magnoliopsida</taxon>
        <taxon>eudicotyledons</taxon>
        <taxon>Gunneridae</taxon>
        <taxon>Pentapetalae</taxon>
        <taxon>rosids</taxon>
        <taxon>fabids</taxon>
        <taxon>Malpighiales</taxon>
        <taxon>Salicaceae</taxon>
        <taxon>Saliceae</taxon>
        <taxon>Salix</taxon>
    </lineage>
</organism>
<proteinExistence type="predicted"/>
<reference evidence="1" key="1">
    <citation type="submission" date="2019-03" db="EMBL/GenBank/DDBJ databases">
        <authorList>
            <person name="Mank J."/>
            <person name="Almeida P."/>
        </authorList>
    </citation>
    <scope>NUCLEOTIDE SEQUENCE</scope>
    <source>
        <strain evidence="1">78183</strain>
    </source>
</reference>
<dbReference type="EMBL" id="CAADRP010002196">
    <property type="protein sequence ID" value="VFU63344.1"/>
    <property type="molecule type" value="Genomic_DNA"/>
</dbReference>
<protein>
    <submittedName>
        <fullName evidence="1">Uncharacterized protein</fullName>
    </submittedName>
</protein>
<sequence>MIQGQAKRKEVECKSGRGLVRCRHLGLAARGIWMYSSSPAGLGYEPAGLNPRTLSCHHKQQQQ</sequence>
<evidence type="ECO:0000313" key="1">
    <source>
        <dbReference type="EMBL" id="VFU63344.1"/>
    </source>
</evidence>